<gene>
    <name evidence="3" type="ORF">GCM10022236_38880</name>
</gene>
<keyword evidence="4" id="KW-1185">Reference proteome</keyword>
<evidence type="ECO:0008006" key="5">
    <source>
        <dbReference type="Google" id="ProtNLM"/>
    </source>
</evidence>
<keyword evidence="2" id="KW-0732">Signal</keyword>
<reference evidence="4" key="1">
    <citation type="journal article" date="2019" name="Int. J. Syst. Evol. Microbiol.">
        <title>The Global Catalogue of Microorganisms (GCM) 10K type strain sequencing project: providing services to taxonomists for standard genome sequencing and annotation.</title>
        <authorList>
            <consortium name="The Broad Institute Genomics Platform"/>
            <consortium name="The Broad Institute Genome Sequencing Center for Infectious Disease"/>
            <person name="Wu L."/>
            <person name="Ma J."/>
        </authorList>
    </citation>
    <scope>NUCLEOTIDE SEQUENCE [LARGE SCALE GENOMIC DNA]</scope>
    <source>
        <strain evidence="4">JCM 16929</strain>
    </source>
</reference>
<evidence type="ECO:0000313" key="3">
    <source>
        <dbReference type="EMBL" id="GAA3632567.1"/>
    </source>
</evidence>
<evidence type="ECO:0000313" key="4">
    <source>
        <dbReference type="Proteomes" id="UP001501490"/>
    </source>
</evidence>
<protein>
    <recommendedName>
        <fullName evidence="5">DUF4878 domain-containing protein</fullName>
    </recommendedName>
</protein>
<organism evidence="3 4">
    <name type="scientific">Microlunatus ginsengisoli</name>
    <dbReference type="NCBI Taxonomy" id="363863"/>
    <lineage>
        <taxon>Bacteria</taxon>
        <taxon>Bacillati</taxon>
        <taxon>Actinomycetota</taxon>
        <taxon>Actinomycetes</taxon>
        <taxon>Propionibacteriales</taxon>
        <taxon>Propionibacteriaceae</taxon>
        <taxon>Microlunatus</taxon>
    </lineage>
</organism>
<accession>A0ABP7AI21</accession>
<feature type="compositionally biased region" description="Low complexity" evidence="1">
    <location>
        <begin position="31"/>
        <end position="68"/>
    </location>
</feature>
<dbReference type="Proteomes" id="UP001501490">
    <property type="component" value="Unassembled WGS sequence"/>
</dbReference>
<feature type="chain" id="PRO_5047048215" description="DUF4878 domain-containing protein" evidence="2">
    <location>
        <begin position="26"/>
        <end position="201"/>
    </location>
</feature>
<comment type="caution">
    <text evidence="3">The sequence shown here is derived from an EMBL/GenBank/DDBJ whole genome shotgun (WGS) entry which is preliminary data.</text>
</comment>
<feature type="region of interest" description="Disordered" evidence="1">
    <location>
        <begin position="29"/>
        <end position="101"/>
    </location>
</feature>
<feature type="signal peptide" evidence="2">
    <location>
        <begin position="1"/>
        <end position="25"/>
    </location>
</feature>
<dbReference type="EMBL" id="BAABAB010000030">
    <property type="protein sequence ID" value="GAA3632567.1"/>
    <property type="molecule type" value="Genomic_DNA"/>
</dbReference>
<sequence length="201" mass="20496">MNRRTVVAAVLVVAALGVGVAHTMAGGHTDPGVTTPAPMVPAVPTTAPPAAVTSPSAPAPSGAVSAVAEPVNEGAGDDTSGTDAGRDAGPSDPGAGSGEPHWRPIAAGFAAAFTTVRSGDTTDRWRARLRPYVTAAVDKRLATVDVANVPARRFDGLDVLDASDEQISVQATYTPGRALVLYLVSDGNNQWKVSGYDRLEQ</sequence>
<name>A0ABP7AI21_9ACTN</name>
<evidence type="ECO:0000256" key="1">
    <source>
        <dbReference type="SAM" id="MobiDB-lite"/>
    </source>
</evidence>
<evidence type="ECO:0000256" key="2">
    <source>
        <dbReference type="SAM" id="SignalP"/>
    </source>
</evidence>
<proteinExistence type="predicted"/>